<keyword evidence="3" id="KW-0418">Kinase</keyword>
<dbReference type="PROSITE" id="PS00107">
    <property type="entry name" value="PROTEIN_KINASE_ATP"/>
    <property type="match status" value="1"/>
</dbReference>
<dbReference type="InterPro" id="IPR008271">
    <property type="entry name" value="Ser/Thr_kinase_AS"/>
</dbReference>
<dbReference type="AlphaFoldDB" id="A0AAV7ESE5"/>
<dbReference type="GO" id="GO:0004674">
    <property type="term" value="F:protein serine/threonine kinase activity"/>
    <property type="evidence" value="ECO:0007669"/>
    <property type="project" value="UniProtKB-KW"/>
</dbReference>
<dbReference type="GO" id="GO:0005524">
    <property type="term" value="F:ATP binding"/>
    <property type="evidence" value="ECO:0007669"/>
    <property type="project" value="UniProtKB-UniRule"/>
</dbReference>
<evidence type="ECO:0000256" key="3">
    <source>
        <dbReference type="ARBA" id="ARBA00022777"/>
    </source>
</evidence>
<dbReference type="InterPro" id="IPR017441">
    <property type="entry name" value="Protein_kinase_ATP_BS"/>
</dbReference>
<keyword evidence="10" id="KW-1185">Reference proteome</keyword>
<evidence type="ECO:0000256" key="2">
    <source>
        <dbReference type="ARBA" id="ARBA00022741"/>
    </source>
</evidence>
<feature type="domain" description="Protein kinase" evidence="8">
    <location>
        <begin position="52"/>
        <end position="338"/>
    </location>
</feature>
<feature type="compositionally biased region" description="Polar residues" evidence="7">
    <location>
        <begin position="11"/>
        <end position="20"/>
    </location>
</feature>
<keyword evidence="1" id="KW-0808">Transferase</keyword>
<comment type="similarity">
    <text evidence="6">Belongs to the protein kinase superfamily.</text>
</comment>
<dbReference type="PROSITE" id="PS50011">
    <property type="entry name" value="PROTEIN_KINASE_DOM"/>
    <property type="match status" value="1"/>
</dbReference>
<feature type="binding site" evidence="5">
    <location>
        <position position="81"/>
    </location>
    <ligand>
        <name>ATP</name>
        <dbReference type="ChEBI" id="CHEBI:30616"/>
    </ligand>
</feature>
<dbReference type="InterPro" id="IPR011009">
    <property type="entry name" value="Kinase-like_dom_sf"/>
</dbReference>
<dbReference type="SMART" id="SM00220">
    <property type="entry name" value="S_TKc"/>
    <property type="match status" value="1"/>
</dbReference>
<organism evidence="9 10">
    <name type="scientific">Aristolochia fimbriata</name>
    <name type="common">White veined hardy Dutchman's pipe vine</name>
    <dbReference type="NCBI Taxonomy" id="158543"/>
    <lineage>
        <taxon>Eukaryota</taxon>
        <taxon>Viridiplantae</taxon>
        <taxon>Streptophyta</taxon>
        <taxon>Embryophyta</taxon>
        <taxon>Tracheophyta</taxon>
        <taxon>Spermatophyta</taxon>
        <taxon>Magnoliopsida</taxon>
        <taxon>Magnoliidae</taxon>
        <taxon>Piperales</taxon>
        <taxon>Aristolochiaceae</taxon>
        <taxon>Aristolochia</taxon>
    </lineage>
</organism>
<evidence type="ECO:0000256" key="7">
    <source>
        <dbReference type="SAM" id="MobiDB-lite"/>
    </source>
</evidence>
<keyword evidence="2 5" id="KW-0547">Nucleotide-binding</keyword>
<proteinExistence type="inferred from homology"/>
<dbReference type="PANTHER" id="PTHR47989">
    <property type="entry name" value="OS01G0750732 PROTEIN"/>
    <property type="match status" value="1"/>
</dbReference>
<gene>
    <name evidence="9" type="ORF">H6P81_010741</name>
</gene>
<protein>
    <recommendedName>
        <fullName evidence="8">Protein kinase domain-containing protein</fullName>
    </recommendedName>
</protein>
<feature type="region of interest" description="Disordered" evidence="7">
    <location>
        <begin position="1"/>
        <end position="32"/>
    </location>
</feature>
<evidence type="ECO:0000256" key="4">
    <source>
        <dbReference type="ARBA" id="ARBA00022840"/>
    </source>
</evidence>
<dbReference type="Proteomes" id="UP000825729">
    <property type="component" value="Unassembled WGS sequence"/>
</dbReference>
<evidence type="ECO:0000256" key="6">
    <source>
        <dbReference type="RuleBase" id="RU000304"/>
    </source>
</evidence>
<reference evidence="9 10" key="1">
    <citation type="submission" date="2021-07" db="EMBL/GenBank/DDBJ databases">
        <title>The Aristolochia fimbriata genome: insights into angiosperm evolution, floral development and chemical biosynthesis.</title>
        <authorList>
            <person name="Jiao Y."/>
        </authorList>
    </citation>
    <scope>NUCLEOTIDE SEQUENCE [LARGE SCALE GENOMIC DNA]</scope>
    <source>
        <strain evidence="9">IBCAS-2021</strain>
        <tissue evidence="9">Leaf</tissue>
    </source>
</reference>
<evidence type="ECO:0000313" key="9">
    <source>
        <dbReference type="EMBL" id="KAG9450776.1"/>
    </source>
</evidence>
<dbReference type="EMBL" id="JAINDJ010000004">
    <property type="protein sequence ID" value="KAG9450776.1"/>
    <property type="molecule type" value="Genomic_DNA"/>
</dbReference>
<comment type="caution">
    <text evidence="9">The sequence shown here is derived from an EMBL/GenBank/DDBJ whole genome shotgun (WGS) entry which is preliminary data.</text>
</comment>
<evidence type="ECO:0000313" key="10">
    <source>
        <dbReference type="Proteomes" id="UP000825729"/>
    </source>
</evidence>
<dbReference type="PROSITE" id="PS00108">
    <property type="entry name" value="PROTEIN_KINASE_ST"/>
    <property type="match status" value="1"/>
</dbReference>
<dbReference type="Pfam" id="PF00069">
    <property type="entry name" value="Pkinase"/>
    <property type="match status" value="1"/>
</dbReference>
<dbReference type="InterPro" id="IPR000719">
    <property type="entry name" value="Prot_kinase_dom"/>
</dbReference>
<dbReference type="Gene3D" id="3.30.200.20">
    <property type="entry name" value="Phosphorylase Kinase, domain 1"/>
    <property type="match status" value="1"/>
</dbReference>
<keyword evidence="6" id="KW-0723">Serine/threonine-protein kinase</keyword>
<accession>A0AAV7ESE5</accession>
<dbReference type="Gene3D" id="1.10.510.10">
    <property type="entry name" value="Transferase(Phosphotransferase) domain 1"/>
    <property type="match status" value="1"/>
</dbReference>
<evidence type="ECO:0000256" key="1">
    <source>
        <dbReference type="ARBA" id="ARBA00022679"/>
    </source>
</evidence>
<dbReference type="SUPFAM" id="SSF56112">
    <property type="entry name" value="Protein kinase-like (PK-like)"/>
    <property type="match status" value="1"/>
</dbReference>
<evidence type="ECO:0000259" key="8">
    <source>
        <dbReference type="PROSITE" id="PS50011"/>
    </source>
</evidence>
<dbReference type="PANTHER" id="PTHR47989:SF5">
    <property type="entry name" value="PROTEIN KINASE DOMAIN-CONTAINING PROTEIN"/>
    <property type="match status" value="1"/>
</dbReference>
<keyword evidence="4 5" id="KW-0067">ATP-binding</keyword>
<evidence type="ECO:0000256" key="5">
    <source>
        <dbReference type="PROSITE-ProRule" id="PRU10141"/>
    </source>
</evidence>
<name>A0AAV7ESE5_ARIFI</name>
<sequence length="374" mass="40906">MGYLSCRGHSAVSTSDSGNTQKKKKKTRGCGGEARSLRHFGYEELESATLGFSHKALLGKGSHGCVYKGVLDNGKLPVAVKVSTPSGIQEEYSGTGGSNGNGNTCSTPGENEIEILSRLRSPRFVNLLGFSALDEEKRVLIVVEYMANGTLFDQLHARPRPPGWARRIRFALHTAKAIAALHASEPPVIHRDIKSSNVLVDERWNARLGDFGLALRGNVEDVRLKSTPPAGTLGYLDPGYVSPENLSTKSDVFSYGILLLEIISGRNAIDVNYSPPSLVDWALPLIKRDEFDLIFDPRIGPPKDPWVGRQLAVLAARCVGSGVEERPSMGAVVHHLKVVRKRVPVPIWDEMANRVRNRKVSSVQYGVDCCERND</sequence>